<keyword evidence="1" id="KW-0472">Membrane</keyword>
<sequence length="83" mass="9597">MTIPIWYLLIFYGLFLLIAGIFFLFNFFHIVKFGLNEIKTGLVLLMYAGSFTAVVIINIEIISQFDWTQTITIRELFTTIPGL</sequence>
<keyword evidence="1" id="KW-0812">Transmembrane</keyword>
<keyword evidence="1" id="KW-1133">Transmembrane helix</keyword>
<reference evidence="3" key="1">
    <citation type="submission" date="2017-09" db="EMBL/GenBank/DDBJ databases">
        <title>Depth-based differentiation of microbial function through sediment-hosted aquifers and enrichment of novel symbionts in the deep terrestrial subsurface.</title>
        <authorList>
            <person name="Probst A.J."/>
            <person name="Ladd B."/>
            <person name="Jarett J.K."/>
            <person name="Geller-Mcgrath D.E."/>
            <person name="Sieber C.M.K."/>
            <person name="Emerson J.B."/>
            <person name="Anantharaman K."/>
            <person name="Thomas B.C."/>
            <person name="Malmstrom R."/>
            <person name="Stieglmeier M."/>
            <person name="Klingl A."/>
            <person name="Woyke T."/>
            <person name="Ryan C.M."/>
            <person name="Banfield J.F."/>
        </authorList>
    </citation>
    <scope>NUCLEOTIDE SEQUENCE [LARGE SCALE GENOMIC DNA]</scope>
</reference>
<feature type="transmembrane region" description="Helical" evidence="1">
    <location>
        <begin position="6"/>
        <end position="28"/>
    </location>
</feature>
<accession>A0A2M8EPK4</accession>
<dbReference type="EMBL" id="PFSI01000028">
    <property type="protein sequence ID" value="PJC24654.1"/>
    <property type="molecule type" value="Genomic_DNA"/>
</dbReference>
<comment type="caution">
    <text evidence="2">The sequence shown here is derived from an EMBL/GenBank/DDBJ whole genome shotgun (WGS) entry which is preliminary data.</text>
</comment>
<feature type="transmembrane region" description="Helical" evidence="1">
    <location>
        <begin position="40"/>
        <end position="59"/>
    </location>
</feature>
<evidence type="ECO:0000313" key="2">
    <source>
        <dbReference type="EMBL" id="PJC24654.1"/>
    </source>
</evidence>
<evidence type="ECO:0000256" key="1">
    <source>
        <dbReference type="SAM" id="Phobius"/>
    </source>
</evidence>
<gene>
    <name evidence="2" type="ORF">CO057_01770</name>
</gene>
<dbReference type="Proteomes" id="UP000230251">
    <property type="component" value="Unassembled WGS sequence"/>
</dbReference>
<proteinExistence type="predicted"/>
<name>A0A2M8EPK4_9BACT</name>
<protein>
    <submittedName>
        <fullName evidence="2">Uncharacterized protein</fullName>
    </submittedName>
</protein>
<evidence type="ECO:0000313" key="3">
    <source>
        <dbReference type="Proteomes" id="UP000230251"/>
    </source>
</evidence>
<dbReference type="AlphaFoldDB" id="A0A2M8EPK4"/>
<organism evidence="2 3">
    <name type="scientific">Candidatus Uhrbacteria bacterium CG_4_9_14_0_2_um_filter_41_50</name>
    <dbReference type="NCBI Taxonomy" id="1975031"/>
    <lineage>
        <taxon>Bacteria</taxon>
        <taxon>Candidatus Uhriibacteriota</taxon>
    </lineage>
</organism>